<dbReference type="Gene3D" id="3.40.630.10">
    <property type="entry name" value="Zn peptidases"/>
    <property type="match status" value="1"/>
</dbReference>
<dbReference type="InterPro" id="IPR046450">
    <property type="entry name" value="PA_dom_sf"/>
</dbReference>
<dbReference type="Proteomes" id="UP001065549">
    <property type="component" value="Unassembled WGS sequence"/>
</dbReference>
<accession>A0A9J6QXB2</accession>
<sequence>MLNKIIQNENLEYIHNLTKTLSLMGNDGGEYGFRVSGSSGEWNVSRHIKKEMEEIGLKNVTVDPFPVHSWEFTSGKLKVEGIEMPMSSYCGIKGTPEGGICGEIVDVGRGTAADYEGLDVTGKIVFCTFDILEDYWMSLPICQAEVRGAIGCVISYAGDFYGTKEDAINSFDSQSKYSLPAGNISRKNAAVLRDLLKKGPVTANMSLQIQVDFHGTSSNVVGYIPGKDKDRIILLGGHMDGYFHSYQDDLLGVGIILGIAKAMIDSGYQPEHTLAFIAHGSEEYGVTESRYDWCIGSWNSINRKHPEWFGKMAAFFNIDAIRPGTPVYNIASTPEYHGFFDEFMKTMEVPETSWPGGKALLGLNGPWSDDYNYAINGVPGIICGRGPAEWSYQNYHTQFDDYTIFEKEKEIISYVAESYAEMVYAFDSFILPPFNYKYALDGLSESLDEFEEEFLQASIAALAKETEQVSAMADGLFDEIKAVNQAYAKGQIPLSWLPHLSEERVKLFKAYRLIQRDLMKLSPWDDVIFAHDAIAANLCAIKKALAGFAEKEAAQIVEELWEVDLFKIAWQFDSQVYGWLMNCQDPARDDLFWGTGKIHQFADLLPLADALRKGDMHTVLKELKNLLDFEYQLLQKTLSQELDVLSQVKDTIESIKISRFL</sequence>
<dbReference type="Pfam" id="PF04389">
    <property type="entry name" value="Peptidase_M28"/>
    <property type="match status" value="1"/>
</dbReference>
<dbReference type="InterPro" id="IPR007484">
    <property type="entry name" value="Peptidase_M28"/>
</dbReference>
<dbReference type="Gene3D" id="3.50.30.30">
    <property type="match status" value="1"/>
</dbReference>
<dbReference type="RefSeq" id="WP_148399109.1">
    <property type="nucleotide sequence ID" value="NZ_JAJAGH010000012.1"/>
</dbReference>
<dbReference type="PANTHER" id="PTHR10404:SF46">
    <property type="entry name" value="VACUOLAR PROTEIN SORTING-ASSOCIATED PROTEIN 70"/>
    <property type="match status" value="1"/>
</dbReference>
<dbReference type="AlphaFoldDB" id="A0A9J6QXB2"/>
<organism evidence="2 3">
    <name type="scientific">Hominibacterium faecale</name>
    <dbReference type="NCBI Taxonomy" id="2839743"/>
    <lineage>
        <taxon>Bacteria</taxon>
        <taxon>Bacillati</taxon>
        <taxon>Bacillota</taxon>
        <taxon>Clostridia</taxon>
        <taxon>Peptostreptococcales</taxon>
        <taxon>Anaerovoracaceae</taxon>
        <taxon>Hominibacterium</taxon>
    </lineage>
</organism>
<dbReference type="EMBL" id="JAOSHN010000008">
    <property type="protein sequence ID" value="MCU7380114.1"/>
    <property type="molecule type" value="Genomic_DNA"/>
</dbReference>
<evidence type="ECO:0000313" key="2">
    <source>
        <dbReference type="EMBL" id="MCU7380114.1"/>
    </source>
</evidence>
<proteinExistence type="predicted"/>
<comment type="caution">
    <text evidence="2">The sequence shown here is derived from an EMBL/GenBank/DDBJ whole genome shotgun (WGS) entry which is preliminary data.</text>
</comment>
<protein>
    <submittedName>
        <fullName evidence="2">M28 family peptidase</fullName>
    </submittedName>
</protein>
<dbReference type="InterPro" id="IPR039373">
    <property type="entry name" value="Peptidase_M28B"/>
</dbReference>
<name>A0A9J6QXB2_9FIRM</name>
<dbReference type="SUPFAM" id="SSF52025">
    <property type="entry name" value="PA domain"/>
    <property type="match status" value="1"/>
</dbReference>
<evidence type="ECO:0000313" key="3">
    <source>
        <dbReference type="Proteomes" id="UP001065549"/>
    </source>
</evidence>
<feature type="domain" description="Peptidase M28" evidence="1">
    <location>
        <begin position="219"/>
        <end position="407"/>
    </location>
</feature>
<dbReference type="PANTHER" id="PTHR10404">
    <property type="entry name" value="N-ACETYLATED-ALPHA-LINKED ACIDIC DIPEPTIDASE"/>
    <property type="match status" value="1"/>
</dbReference>
<keyword evidence="3" id="KW-1185">Reference proteome</keyword>
<reference evidence="2" key="1">
    <citation type="submission" date="2022-09" db="EMBL/GenBank/DDBJ databases">
        <title>Culturomic study of gut microbiota in children with autism spectrum disorder.</title>
        <authorList>
            <person name="Efimov B.A."/>
            <person name="Chaplin A.V."/>
            <person name="Sokolova S.R."/>
            <person name="Pikina A.P."/>
            <person name="Korzhanova M."/>
            <person name="Belova V."/>
            <person name="Korostin D."/>
        </authorList>
    </citation>
    <scope>NUCLEOTIDE SEQUENCE</scope>
    <source>
        <strain evidence="2">ASD5510</strain>
    </source>
</reference>
<gene>
    <name evidence="2" type="ORF">OBO34_17390</name>
</gene>
<dbReference type="SUPFAM" id="SSF53187">
    <property type="entry name" value="Zn-dependent exopeptidases"/>
    <property type="match status" value="1"/>
</dbReference>
<evidence type="ECO:0000259" key="1">
    <source>
        <dbReference type="Pfam" id="PF04389"/>
    </source>
</evidence>